<evidence type="ECO:0000259" key="1">
    <source>
        <dbReference type="Pfam" id="PF01261"/>
    </source>
</evidence>
<gene>
    <name evidence="2" type="ORF">GCM10010918_12450</name>
</gene>
<keyword evidence="2" id="KW-0413">Isomerase</keyword>
<dbReference type="InterPro" id="IPR036237">
    <property type="entry name" value="Xyl_isomerase-like_sf"/>
</dbReference>
<dbReference type="InterPro" id="IPR050312">
    <property type="entry name" value="IolE/XylAMocC-like"/>
</dbReference>
<reference evidence="2 3" key="1">
    <citation type="journal article" date="2014" name="Int. J. Syst. Evol. Microbiol.">
        <title>Complete genome sequence of Corynebacterium casei LMG S-19264T (=DSM 44701T), isolated from a smear-ripened cheese.</title>
        <authorList>
            <consortium name="US DOE Joint Genome Institute (JGI-PGF)"/>
            <person name="Walter F."/>
            <person name="Albersmeier A."/>
            <person name="Kalinowski J."/>
            <person name="Ruckert C."/>
        </authorList>
    </citation>
    <scope>NUCLEOTIDE SEQUENCE [LARGE SCALE GENOMIC DNA]</scope>
    <source>
        <strain evidence="2 3">CGMCC 1.15286</strain>
    </source>
</reference>
<dbReference type="InterPro" id="IPR013022">
    <property type="entry name" value="Xyl_isomerase-like_TIM-brl"/>
</dbReference>
<protein>
    <submittedName>
        <fullName evidence="2">Isomerase</fullName>
    </submittedName>
</protein>
<sequence>MKVGMNLLLWTDKPNPSEHLKLLQSIKEWGFDGVELAADSMDAGDAKAFGLILKELGLGCTAIAALDASVADPASRDSRLRDNALATLKQAISNTHLMGAEVLCGPLFQGLGRFTGQGPQTDEWNYAVETLREAGRFAAELGVRLALEPINRFEMYLVNTLEEGVRFVKQVGLPNVGLLADTHHGNIEELNVPDAWRQAAAHIIHVHISENNRGVPGSGHAVTEEIFDVLKEIGYDGWLTIEAFGQQVPGLISRLHLWRDYSEHPDDAARLGVQHIRKHLA</sequence>
<feature type="domain" description="Xylose isomerase-like TIM barrel" evidence="1">
    <location>
        <begin position="24"/>
        <end position="278"/>
    </location>
</feature>
<dbReference type="Gene3D" id="3.20.20.150">
    <property type="entry name" value="Divalent-metal-dependent TIM barrel enzymes"/>
    <property type="match status" value="1"/>
</dbReference>
<dbReference type="Proteomes" id="UP000600247">
    <property type="component" value="Unassembled WGS sequence"/>
</dbReference>
<comment type="caution">
    <text evidence="2">The sequence shown here is derived from an EMBL/GenBank/DDBJ whole genome shotgun (WGS) entry which is preliminary data.</text>
</comment>
<dbReference type="PANTHER" id="PTHR12110">
    <property type="entry name" value="HYDROXYPYRUVATE ISOMERASE"/>
    <property type="match status" value="1"/>
</dbReference>
<dbReference type="AlphaFoldDB" id="A0A917LVP4"/>
<accession>A0A917LVP4</accession>
<proteinExistence type="predicted"/>
<evidence type="ECO:0000313" key="2">
    <source>
        <dbReference type="EMBL" id="GGG60644.1"/>
    </source>
</evidence>
<keyword evidence="3" id="KW-1185">Reference proteome</keyword>
<dbReference type="Pfam" id="PF01261">
    <property type="entry name" value="AP_endonuc_2"/>
    <property type="match status" value="1"/>
</dbReference>
<organism evidence="2 3">
    <name type="scientific">Paenibacillus radicis</name>
    <name type="common">ex Gao et al. 2016</name>
    <dbReference type="NCBI Taxonomy" id="1737354"/>
    <lineage>
        <taxon>Bacteria</taxon>
        <taxon>Bacillati</taxon>
        <taxon>Bacillota</taxon>
        <taxon>Bacilli</taxon>
        <taxon>Bacillales</taxon>
        <taxon>Paenibacillaceae</taxon>
        <taxon>Paenibacillus</taxon>
    </lineage>
</organism>
<dbReference type="GO" id="GO:0016853">
    <property type="term" value="F:isomerase activity"/>
    <property type="evidence" value="ECO:0007669"/>
    <property type="project" value="UniProtKB-KW"/>
</dbReference>
<dbReference type="SUPFAM" id="SSF51658">
    <property type="entry name" value="Xylose isomerase-like"/>
    <property type="match status" value="1"/>
</dbReference>
<name>A0A917LVP4_9BACL</name>
<dbReference type="EMBL" id="BMHY01000002">
    <property type="protein sequence ID" value="GGG60644.1"/>
    <property type="molecule type" value="Genomic_DNA"/>
</dbReference>
<dbReference type="RefSeq" id="WP_188888090.1">
    <property type="nucleotide sequence ID" value="NZ_BMHY01000002.1"/>
</dbReference>
<evidence type="ECO:0000313" key="3">
    <source>
        <dbReference type="Proteomes" id="UP000600247"/>
    </source>
</evidence>